<accession>A0A2S1LGD0</accession>
<dbReference type="RefSeq" id="WP_108741515.1">
    <property type="nucleotide sequence ID" value="NZ_CP020918.1"/>
</dbReference>
<gene>
    <name evidence="1" type="ORF">FFWV33_14205</name>
</gene>
<name>A0A2S1LGD0_9FLAO</name>
<dbReference type="EMBL" id="CP020918">
    <property type="protein sequence ID" value="AWG22596.1"/>
    <property type="molecule type" value="Genomic_DNA"/>
</dbReference>
<reference evidence="1 2" key="1">
    <citation type="submission" date="2017-04" db="EMBL/GenBank/DDBJ databases">
        <title>Compelte genome sequence of WV33.</title>
        <authorList>
            <person name="Lee P.C."/>
        </authorList>
    </citation>
    <scope>NUCLEOTIDE SEQUENCE [LARGE SCALE GENOMIC DNA]</scope>
    <source>
        <strain evidence="1 2">WV33</strain>
    </source>
</reference>
<organism evidence="1 2">
    <name type="scientific">Flavobacterium faecale</name>
    <dbReference type="NCBI Taxonomy" id="1355330"/>
    <lineage>
        <taxon>Bacteria</taxon>
        <taxon>Pseudomonadati</taxon>
        <taxon>Bacteroidota</taxon>
        <taxon>Flavobacteriia</taxon>
        <taxon>Flavobacteriales</taxon>
        <taxon>Flavobacteriaceae</taxon>
        <taxon>Flavobacterium</taxon>
    </lineage>
</organism>
<evidence type="ECO:0000313" key="2">
    <source>
        <dbReference type="Proteomes" id="UP000244527"/>
    </source>
</evidence>
<sequence length="69" mass="8043">MDRNKVLKEILSDKEICEKYNIKEVETLTTNAPYHNKLVEVLSVIINENDNNLSESQIYKKIKNIHNIG</sequence>
<dbReference type="KEGG" id="ffa:FFWV33_14205"/>
<dbReference type="OrthoDB" id="1449950at2"/>
<evidence type="ECO:0000313" key="1">
    <source>
        <dbReference type="EMBL" id="AWG22596.1"/>
    </source>
</evidence>
<dbReference type="Proteomes" id="UP000244527">
    <property type="component" value="Chromosome"/>
</dbReference>
<keyword evidence="2" id="KW-1185">Reference proteome</keyword>
<dbReference type="AlphaFoldDB" id="A0A2S1LGD0"/>
<proteinExistence type="predicted"/>
<protein>
    <submittedName>
        <fullName evidence="1">Uncharacterized protein</fullName>
    </submittedName>
</protein>